<feature type="compositionally biased region" description="Basic and acidic residues" evidence="7">
    <location>
        <begin position="457"/>
        <end position="484"/>
    </location>
</feature>
<feature type="region of interest" description="Disordered" evidence="7">
    <location>
        <begin position="442"/>
        <end position="484"/>
    </location>
</feature>
<reference evidence="8" key="1">
    <citation type="submission" date="2020-04" db="EMBL/GenBank/DDBJ databases">
        <authorList>
            <person name="Alioto T."/>
            <person name="Alioto T."/>
            <person name="Gomez Garrido J."/>
        </authorList>
    </citation>
    <scope>NUCLEOTIDE SEQUENCE</scope>
    <source>
        <strain evidence="8">A484AB</strain>
    </source>
</reference>
<sequence length="587" mass="66876">MVHFEPSAPTQLRVDASPFGLGAILTQTHGDETRPVAYASRTLTAVERRYSQTEREALAVVWGCERFHLYLYGTTFDIYTDHKPLEIIYSPTSKPPARIERWGLRLQPYKFCVKCSPGIGNPADVLSRLPLPNATTTTRNTAEEYVQFVAQYAAPKALSLSSIKEATNQDPVLQFLRECIMKNNWPKVSMTRPYYGIRHELTVIDDIILRGSRILMPTSLRERTLKLVHEGHQGIVKTKRLLRKKVWWPGIDQAIEQLIRTCIACQAQGPVSTPPPLHMTTMPSRPWQILHADLCGPFPSGESLLVMVDTCSRWPEVYVMKSTTSTAIIKCMKTTFATHEIPHEIVTDNGPQFTSAEFGTYLSNCGIVHRKVTPYWPQANSEVERFNRTVEKAIRAANVEGKNWKEELDVFLLNYRSTPHCTTGKPPAILLFGRNIRNKIPVPPASTPADDIPVTVRQHDRERKEKIKSYADDHNRASSSDVKKEDTVLLHQPWQTKLSTTYDPKPYIVEEKKGPSVLLKRPFERQIMRNESMIRKIPDGKDFADAKKRGLQNCGQQVSEEKKHEKQNEVSIRPKRARQPPDYYGQS</sequence>
<protein>
    <submittedName>
        <fullName evidence="8">Transposon Tf2-9 poly</fullName>
    </submittedName>
</protein>
<comment type="caution">
    <text evidence="8">The sequence shown here is derived from an EMBL/GenBank/DDBJ whole genome shotgun (WGS) entry which is preliminary data.</text>
</comment>
<evidence type="ECO:0000256" key="7">
    <source>
        <dbReference type="SAM" id="MobiDB-lite"/>
    </source>
</evidence>
<dbReference type="FunFam" id="3.30.420.10:FF:000063">
    <property type="entry name" value="Retrovirus-related Pol polyprotein from transposon 297-like Protein"/>
    <property type="match status" value="1"/>
</dbReference>
<keyword evidence="1" id="KW-0808">Transferase</keyword>
<dbReference type="GO" id="GO:0003964">
    <property type="term" value="F:RNA-directed DNA polymerase activity"/>
    <property type="evidence" value="ECO:0007669"/>
    <property type="project" value="UniProtKB-KW"/>
</dbReference>
<gene>
    <name evidence="8" type="ORF">PACLA_8A033349</name>
</gene>
<evidence type="ECO:0000256" key="5">
    <source>
        <dbReference type="ARBA" id="ARBA00022801"/>
    </source>
</evidence>
<evidence type="ECO:0000313" key="8">
    <source>
        <dbReference type="EMBL" id="CAB3983337.1"/>
    </source>
</evidence>
<accession>A0A6S7G0I7</accession>
<organism evidence="8 9">
    <name type="scientific">Paramuricea clavata</name>
    <name type="common">Red gorgonian</name>
    <name type="synonym">Violescent sea-whip</name>
    <dbReference type="NCBI Taxonomy" id="317549"/>
    <lineage>
        <taxon>Eukaryota</taxon>
        <taxon>Metazoa</taxon>
        <taxon>Cnidaria</taxon>
        <taxon>Anthozoa</taxon>
        <taxon>Octocorallia</taxon>
        <taxon>Malacalcyonacea</taxon>
        <taxon>Plexauridae</taxon>
        <taxon>Paramuricea</taxon>
    </lineage>
</organism>
<keyword evidence="6" id="KW-0695">RNA-directed DNA polymerase</keyword>
<dbReference type="InterPro" id="IPR050951">
    <property type="entry name" value="Retrovirus_Pol_polyprotein"/>
</dbReference>
<keyword evidence="5" id="KW-0378">Hydrolase</keyword>
<dbReference type="InterPro" id="IPR041373">
    <property type="entry name" value="RT_RNaseH"/>
</dbReference>
<dbReference type="OrthoDB" id="422540at2759"/>
<evidence type="ECO:0000256" key="4">
    <source>
        <dbReference type="ARBA" id="ARBA00022759"/>
    </source>
</evidence>
<dbReference type="GO" id="GO:0016787">
    <property type="term" value="F:hydrolase activity"/>
    <property type="evidence" value="ECO:0007669"/>
    <property type="project" value="UniProtKB-KW"/>
</dbReference>
<dbReference type="InterPro" id="IPR012337">
    <property type="entry name" value="RNaseH-like_sf"/>
</dbReference>
<dbReference type="GO" id="GO:0015074">
    <property type="term" value="P:DNA integration"/>
    <property type="evidence" value="ECO:0007669"/>
    <property type="project" value="InterPro"/>
</dbReference>
<dbReference type="InterPro" id="IPR043502">
    <property type="entry name" value="DNA/RNA_pol_sf"/>
</dbReference>
<dbReference type="Pfam" id="PF17917">
    <property type="entry name" value="RT_RNaseH"/>
    <property type="match status" value="1"/>
</dbReference>
<dbReference type="PANTHER" id="PTHR37984:SF11">
    <property type="entry name" value="INTEGRASE CATALYTIC DOMAIN-CONTAINING PROTEIN"/>
    <property type="match status" value="1"/>
</dbReference>
<dbReference type="Gene3D" id="3.30.420.10">
    <property type="entry name" value="Ribonuclease H-like superfamily/Ribonuclease H"/>
    <property type="match status" value="1"/>
</dbReference>
<dbReference type="GO" id="GO:0004519">
    <property type="term" value="F:endonuclease activity"/>
    <property type="evidence" value="ECO:0007669"/>
    <property type="project" value="UniProtKB-KW"/>
</dbReference>
<name>A0A6S7G0I7_PARCT</name>
<keyword evidence="3" id="KW-0540">Nuclease</keyword>
<evidence type="ECO:0000313" key="9">
    <source>
        <dbReference type="Proteomes" id="UP001152795"/>
    </source>
</evidence>
<dbReference type="InterPro" id="IPR001584">
    <property type="entry name" value="Integrase_cat-core"/>
</dbReference>
<dbReference type="SUPFAM" id="SSF56672">
    <property type="entry name" value="DNA/RNA polymerases"/>
    <property type="match status" value="1"/>
</dbReference>
<dbReference type="CDD" id="cd09274">
    <property type="entry name" value="RNase_HI_RT_Ty3"/>
    <property type="match status" value="1"/>
</dbReference>
<proteinExistence type="predicted"/>
<dbReference type="AlphaFoldDB" id="A0A6S7G0I7"/>
<dbReference type="PANTHER" id="PTHR37984">
    <property type="entry name" value="PROTEIN CBG26694"/>
    <property type="match status" value="1"/>
</dbReference>
<evidence type="ECO:0000256" key="1">
    <source>
        <dbReference type="ARBA" id="ARBA00022679"/>
    </source>
</evidence>
<feature type="region of interest" description="Disordered" evidence="7">
    <location>
        <begin position="551"/>
        <end position="587"/>
    </location>
</feature>
<dbReference type="Gene3D" id="1.10.340.70">
    <property type="match status" value="1"/>
</dbReference>
<dbReference type="InterPro" id="IPR036397">
    <property type="entry name" value="RNaseH_sf"/>
</dbReference>
<dbReference type="FunFam" id="1.10.340.70:FF:000003">
    <property type="entry name" value="Protein CBG25708"/>
    <property type="match status" value="1"/>
</dbReference>
<keyword evidence="9" id="KW-1185">Reference proteome</keyword>
<evidence type="ECO:0000256" key="6">
    <source>
        <dbReference type="ARBA" id="ARBA00022918"/>
    </source>
</evidence>
<dbReference type="Pfam" id="PF00665">
    <property type="entry name" value="rve"/>
    <property type="match status" value="1"/>
</dbReference>
<dbReference type="Gene3D" id="3.10.20.370">
    <property type="match status" value="1"/>
</dbReference>
<dbReference type="EMBL" id="CACRXK020000602">
    <property type="protein sequence ID" value="CAB3983337.1"/>
    <property type="molecule type" value="Genomic_DNA"/>
</dbReference>
<dbReference type="InterPro" id="IPR041588">
    <property type="entry name" value="Integrase_H2C2"/>
</dbReference>
<dbReference type="SUPFAM" id="SSF53098">
    <property type="entry name" value="Ribonuclease H-like"/>
    <property type="match status" value="1"/>
</dbReference>
<dbReference type="Proteomes" id="UP001152795">
    <property type="component" value="Unassembled WGS sequence"/>
</dbReference>
<keyword evidence="2" id="KW-0548">Nucleotidyltransferase</keyword>
<evidence type="ECO:0000256" key="2">
    <source>
        <dbReference type="ARBA" id="ARBA00022695"/>
    </source>
</evidence>
<feature type="compositionally biased region" description="Basic and acidic residues" evidence="7">
    <location>
        <begin position="559"/>
        <end position="568"/>
    </location>
</feature>
<dbReference type="Pfam" id="PF17921">
    <property type="entry name" value="Integrase_H2C2"/>
    <property type="match status" value="1"/>
</dbReference>
<dbReference type="GO" id="GO:0003676">
    <property type="term" value="F:nucleic acid binding"/>
    <property type="evidence" value="ECO:0007669"/>
    <property type="project" value="InterPro"/>
</dbReference>
<dbReference type="FunFam" id="3.10.20.370:FF:000001">
    <property type="entry name" value="Retrovirus-related Pol polyprotein from transposon 17.6-like protein"/>
    <property type="match status" value="1"/>
</dbReference>
<keyword evidence="4" id="KW-0255">Endonuclease</keyword>
<dbReference type="PROSITE" id="PS50994">
    <property type="entry name" value="INTEGRASE"/>
    <property type="match status" value="1"/>
</dbReference>
<evidence type="ECO:0000256" key="3">
    <source>
        <dbReference type="ARBA" id="ARBA00022722"/>
    </source>
</evidence>